<gene>
    <name evidence="6" type="ORF">Cba03nite_76920</name>
</gene>
<dbReference type="CDD" id="cd00063">
    <property type="entry name" value="FN3"/>
    <property type="match status" value="1"/>
</dbReference>
<dbReference type="PANTHER" id="PTHR46580">
    <property type="entry name" value="SENSOR KINASE-RELATED"/>
    <property type="match status" value="1"/>
</dbReference>
<dbReference type="SMART" id="SM00060">
    <property type="entry name" value="FN3"/>
    <property type="match status" value="1"/>
</dbReference>
<accession>A0A8J3JWJ4</accession>
<dbReference type="InterPro" id="IPR013783">
    <property type="entry name" value="Ig-like_fold"/>
</dbReference>
<evidence type="ECO:0000259" key="5">
    <source>
        <dbReference type="PROSITE" id="PS50853"/>
    </source>
</evidence>
<evidence type="ECO:0000256" key="4">
    <source>
        <dbReference type="SAM" id="SignalP"/>
    </source>
</evidence>
<evidence type="ECO:0000256" key="2">
    <source>
        <dbReference type="ARBA" id="ARBA00023295"/>
    </source>
</evidence>
<keyword evidence="1 4" id="KW-0732">Signal</keyword>
<comment type="caution">
    <text evidence="6">The sequence shown here is derived from an EMBL/GenBank/DDBJ whole genome shotgun (WGS) entry which is preliminary data.</text>
</comment>
<feature type="chain" id="PRO_5038908792" description="Fibronectin type-III domain-containing protein" evidence="4">
    <location>
        <begin position="20"/>
        <end position="1091"/>
    </location>
</feature>
<keyword evidence="2" id="KW-0326">Glycosidase</keyword>
<evidence type="ECO:0000256" key="3">
    <source>
        <dbReference type="ARBA" id="ARBA00023326"/>
    </source>
</evidence>
<dbReference type="EMBL" id="BONF01000066">
    <property type="protein sequence ID" value="GIF86343.1"/>
    <property type="molecule type" value="Genomic_DNA"/>
</dbReference>
<evidence type="ECO:0000313" key="6">
    <source>
        <dbReference type="EMBL" id="GIF86343.1"/>
    </source>
</evidence>
<sequence>MRRVAMTVGVLLATFGVAAPVSGAPPGVPARSAAAVVVAAAADRGPVGWDVYRRLDELPLLAAGTQTRQFSSFGRDGSNDDGFSGAYSCLRQSGGCVIAEDRGPGEVQSIWFTRDSGDVSATGWIRIELDGVTVVDTNLQHLVNGGLGAPFSYPLVTNADQTSGGVTVKVPMPYRQSMRITTQYNPLFHHVSYRRFADATGISTFNPADRADDVIALLRAAGTRDPKPAQPGASTTATTVTVPAGGSATLANLTGPRAVSALRLRIPDGSATEAVLNGLRLRITFDGRQTVDSPVGEFFGSGLGERHVRSLMSAMDTAAGGWYSSWWPMPLRGSATITLANTTGGTVSGVQAEITSTPGSQWTDRLAATGTAGYFSTRSRRAEAVLGSDWMVADQAGRGRFVGLTQTMRGHIAAGNTRNYLEGDERVHVDGSPSPAWHGTGTEDFYESGWYFNRGEYSGVFTGNPGHLRRTATCPDECDTAYRLTIGDAISWSTALRFGIEHGPSDNEPAEYGSTAFLYTQPTVATARTDSVVVTDAASRAAHAYTDSGTQTALTSVFEGDDDLTTISGQVRAGSGPISFRVAVDPGNQGVRLRRVGDQQQPYQQAAVTVDGAAAGTWLQPLGNGAQRWLADEFALPTALTAGKSSITVTLTPAAGAPSWSASRYTALSLVTPFTDSSAPAAPTGLQLTGSRVHSLGLAWTEPNDNVGATAYRVYASQSSDVPVTAANLRATVSGTGYRHGPLRAGQTWYYRVVALDAAGNVGPASAVVGGTARGRTVSDVNGDGRDDTVGFTRGTLADVYATVSDGSRFVPNSTKWHDFFAVDQELPLTGDFDGDGRDDIVTFTRGTTGDVYVALSTGTAYGAGVKWHDWFAIGTETPAVADVNGDGRDDIITFTLGSTGDVYVALSTGTAFGPGQKWHENFGFGTELPAVGDVDGDGRDDVVTFTRGSTADAFVALSDGARFVQHAWKWHDQVAAGTDLPTLGDADGDGRDDVITFSRGSTADVYVYRSSGTAFGTPVKWHDSFAIGTETPGVGDFDGDGRADVVTYTGGSTADVFVSLSDGSRYVQNGWKWHDGFAPGTDLPRPGLQP</sequence>
<dbReference type="GO" id="GO:0000272">
    <property type="term" value="P:polysaccharide catabolic process"/>
    <property type="evidence" value="ECO:0007669"/>
    <property type="project" value="UniProtKB-KW"/>
</dbReference>
<dbReference type="Pfam" id="PF13517">
    <property type="entry name" value="FG-GAP_3"/>
    <property type="match status" value="2"/>
</dbReference>
<dbReference type="RefSeq" id="WP_203757266.1">
    <property type="nucleotide sequence ID" value="NZ_BONF01000066.1"/>
</dbReference>
<dbReference type="PANTHER" id="PTHR46580:SF2">
    <property type="entry name" value="MAM DOMAIN-CONTAINING PROTEIN"/>
    <property type="match status" value="1"/>
</dbReference>
<feature type="domain" description="Fibronectin type-III" evidence="5">
    <location>
        <begin position="682"/>
        <end position="780"/>
    </location>
</feature>
<keyword evidence="3" id="KW-0624">Polysaccharide degradation</keyword>
<evidence type="ECO:0000256" key="1">
    <source>
        <dbReference type="ARBA" id="ARBA00022729"/>
    </source>
</evidence>
<dbReference type="InterPro" id="IPR003961">
    <property type="entry name" value="FN3_dom"/>
</dbReference>
<dbReference type="InterPro" id="IPR028994">
    <property type="entry name" value="Integrin_alpha_N"/>
</dbReference>
<dbReference type="InterPro" id="IPR013517">
    <property type="entry name" value="FG-GAP"/>
</dbReference>
<dbReference type="AlphaFoldDB" id="A0A8J3JWJ4"/>
<dbReference type="SUPFAM" id="SSF49265">
    <property type="entry name" value="Fibronectin type III"/>
    <property type="match status" value="1"/>
</dbReference>
<dbReference type="Gene3D" id="2.40.128.340">
    <property type="match status" value="1"/>
</dbReference>
<dbReference type="Gene3D" id="2.60.120.1390">
    <property type="match status" value="3"/>
</dbReference>
<organism evidence="6 7">
    <name type="scientific">Catellatospora bangladeshensis</name>
    <dbReference type="NCBI Taxonomy" id="310355"/>
    <lineage>
        <taxon>Bacteria</taxon>
        <taxon>Bacillati</taxon>
        <taxon>Actinomycetota</taxon>
        <taxon>Actinomycetes</taxon>
        <taxon>Micromonosporales</taxon>
        <taxon>Micromonosporaceae</taxon>
        <taxon>Catellatospora</taxon>
    </lineage>
</organism>
<proteinExistence type="predicted"/>
<protein>
    <recommendedName>
        <fullName evidence="5">Fibronectin type-III domain-containing protein</fullName>
    </recommendedName>
</protein>
<dbReference type="GO" id="GO:0016798">
    <property type="term" value="F:hydrolase activity, acting on glycosyl bonds"/>
    <property type="evidence" value="ECO:0007669"/>
    <property type="project" value="UniProtKB-KW"/>
</dbReference>
<dbReference type="Gene3D" id="2.60.40.10">
    <property type="entry name" value="Immunoglobulins"/>
    <property type="match status" value="1"/>
</dbReference>
<dbReference type="Gene3D" id="2.130.10.130">
    <property type="entry name" value="Integrin alpha, N-terminal"/>
    <property type="match status" value="1"/>
</dbReference>
<keyword evidence="2" id="KW-0378">Hydrolase</keyword>
<dbReference type="SUPFAM" id="SSF69318">
    <property type="entry name" value="Integrin alpha N-terminal domain"/>
    <property type="match status" value="1"/>
</dbReference>
<evidence type="ECO:0000313" key="7">
    <source>
        <dbReference type="Proteomes" id="UP000601223"/>
    </source>
</evidence>
<keyword evidence="3" id="KW-0119">Carbohydrate metabolism</keyword>
<dbReference type="InterPro" id="IPR021345">
    <property type="entry name" value="DUF2961"/>
</dbReference>
<keyword evidence="7" id="KW-1185">Reference proteome</keyword>
<dbReference type="InterPro" id="IPR036116">
    <property type="entry name" value="FN3_sf"/>
</dbReference>
<name>A0A8J3JWJ4_9ACTN</name>
<feature type="signal peptide" evidence="4">
    <location>
        <begin position="1"/>
        <end position="19"/>
    </location>
</feature>
<dbReference type="Pfam" id="PF11175">
    <property type="entry name" value="DUF2961"/>
    <property type="match status" value="1"/>
</dbReference>
<dbReference type="PROSITE" id="PS50853">
    <property type="entry name" value="FN3"/>
    <property type="match status" value="1"/>
</dbReference>
<reference evidence="6 7" key="1">
    <citation type="submission" date="2021-01" db="EMBL/GenBank/DDBJ databases">
        <title>Whole genome shotgun sequence of Catellatospora bangladeshensis NBRC 107357.</title>
        <authorList>
            <person name="Komaki H."/>
            <person name="Tamura T."/>
        </authorList>
    </citation>
    <scope>NUCLEOTIDE SEQUENCE [LARGE SCALE GENOMIC DNA]</scope>
    <source>
        <strain evidence="6 7">NBRC 107357</strain>
    </source>
</reference>
<dbReference type="Proteomes" id="UP000601223">
    <property type="component" value="Unassembled WGS sequence"/>
</dbReference>